<organism evidence="3 4">
    <name type="scientific">Streptomyces gibsoniae</name>
    <dbReference type="NCBI Taxonomy" id="3075529"/>
    <lineage>
        <taxon>Bacteria</taxon>
        <taxon>Bacillati</taxon>
        <taxon>Actinomycetota</taxon>
        <taxon>Actinomycetes</taxon>
        <taxon>Kitasatosporales</taxon>
        <taxon>Streptomycetaceae</taxon>
        <taxon>Streptomyces</taxon>
    </lineage>
</organism>
<comment type="caution">
    <text evidence="3">The sequence shown here is derived from an EMBL/GenBank/DDBJ whole genome shotgun (WGS) entry which is preliminary data.</text>
</comment>
<name>A0ABU2U0V3_9ACTN</name>
<feature type="chain" id="PRO_5046000117" evidence="1">
    <location>
        <begin position="33"/>
        <end position="261"/>
    </location>
</feature>
<feature type="domain" description="DUF4097" evidence="2">
    <location>
        <begin position="128"/>
        <end position="257"/>
    </location>
</feature>
<dbReference type="PROSITE" id="PS51257">
    <property type="entry name" value="PROKAR_LIPOPROTEIN"/>
    <property type="match status" value="1"/>
</dbReference>
<evidence type="ECO:0000259" key="2">
    <source>
        <dbReference type="Pfam" id="PF13349"/>
    </source>
</evidence>
<keyword evidence="4" id="KW-1185">Reference proteome</keyword>
<protein>
    <submittedName>
        <fullName evidence="3">DUF4097 family beta strand repeat-containing protein</fullName>
    </submittedName>
</protein>
<gene>
    <name evidence="3" type="ORF">RM764_28220</name>
</gene>
<dbReference type="Proteomes" id="UP001183809">
    <property type="component" value="Unassembled WGS sequence"/>
</dbReference>
<feature type="signal peptide" evidence="1">
    <location>
        <begin position="1"/>
        <end position="32"/>
    </location>
</feature>
<sequence>MARAVMHRGRTRRARALAFTGLVATLVATVGACGNNAGDDPHPDHRSFALRGHTLTVDSDDSALEIVPADVDKVEVTRWFRGSVVAGGDPRVTWAMRDDRLVLRLKCSGLIADCSARHRIQVPRGITVRVEDGDGSVRAQGFKDALSIRTRDGSVRVTDSSGPLTLQSGDGSVSATGVGSRRVYATTRDGSVHLELGAVPDLVRSSSQDGSVTIGLPHDRYRVTTGSRDGSVHVSVPRDPASSHVIEARTSDGSVTVREAG</sequence>
<dbReference type="RefSeq" id="WP_311698305.1">
    <property type="nucleotide sequence ID" value="NZ_JAVREY010000043.1"/>
</dbReference>
<keyword evidence="1" id="KW-0732">Signal</keyword>
<evidence type="ECO:0000313" key="3">
    <source>
        <dbReference type="EMBL" id="MDT0466847.1"/>
    </source>
</evidence>
<proteinExistence type="predicted"/>
<dbReference type="Pfam" id="PF13349">
    <property type="entry name" value="DUF4097"/>
    <property type="match status" value="1"/>
</dbReference>
<evidence type="ECO:0000313" key="4">
    <source>
        <dbReference type="Proteomes" id="UP001183809"/>
    </source>
</evidence>
<evidence type="ECO:0000256" key="1">
    <source>
        <dbReference type="SAM" id="SignalP"/>
    </source>
</evidence>
<reference evidence="4" key="1">
    <citation type="submission" date="2023-07" db="EMBL/GenBank/DDBJ databases">
        <title>30 novel species of actinomycetes from the DSMZ collection.</title>
        <authorList>
            <person name="Nouioui I."/>
        </authorList>
    </citation>
    <scope>NUCLEOTIDE SEQUENCE [LARGE SCALE GENOMIC DNA]</scope>
    <source>
        <strain evidence="4">DSM 41699</strain>
    </source>
</reference>
<accession>A0ABU2U0V3</accession>
<dbReference type="InterPro" id="IPR025164">
    <property type="entry name" value="Toastrack_DUF4097"/>
</dbReference>
<dbReference type="EMBL" id="JAVREY010000043">
    <property type="protein sequence ID" value="MDT0466847.1"/>
    <property type="molecule type" value="Genomic_DNA"/>
</dbReference>